<dbReference type="InterPro" id="IPR036278">
    <property type="entry name" value="Sialidase_sf"/>
</dbReference>
<protein>
    <submittedName>
        <fullName evidence="2">Glycosyl hydrolase</fullName>
    </submittedName>
</protein>
<evidence type="ECO:0000313" key="2">
    <source>
        <dbReference type="EMBL" id="MRX64198.1"/>
    </source>
</evidence>
<dbReference type="PANTHER" id="PTHR43739:SF5">
    <property type="entry name" value="EXO-ALPHA-SIALIDASE"/>
    <property type="match status" value="1"/>
</dbReference>
<comment type="caution">
    <text evidence="2">The sequence shown here is derived from an EMBL/GenBank/DDBJ whole genome shotgun (WGS) entry which is preliminary data.</text>
</comment>
<feature type="coiled-coil region" evidence="1">
    <location>
        <begin position="889"/>
        <end position="937"/>
    </location>
</feature>
<dbReference type="InterPro" id="IPR052025">
    <property type="entry name" value="Xyloglucanase_GH74"/>
</dbReference>
<dbReference type="EMBL" id="WKJH01000005">
    <property type="protein sequence ID" value="MRX64198.1"/>
    <property type="molecule type" value="Genomic_DNA"/>
</dbReference>
<dbReference type="AlphaFoldDB" id="A0A6I2MKD7"/>
<dbReference type="GO" id="GO:0016787">
    <property type="term" value="F:hydrolase activity"/>
    <property type="evidence" value="ECO:0007669"/>
    <property type="project" value="UniProtKB-KW"/>
</dbReference>
<dbReference type="OrthoDB" id="9757809at2"/>
<dbReference type="RefSeq" id="WP_154365808.1">
    <property type="nucleotide sequence ID" value="NZ_WKJH01000005.1"/>
</dbReference>
<dbReference type="SUPFAM" id="SSF110296">
    <property type="entry name" value="Oligoxyloglucan reducing end-specific cellobiohydrolase"/>
    <property type="match status" value="1"/>
</dbReference>
<dbReference type="Gene3D" id="2.130.10.10">
    <property type="entry name" value="YVTN repeat-like/Quinoprotein amine dehydrogenase"/>
    <property type="match status" value="3"/>
</dbReference>
<sequence>MRKIILILLVLVTTEGFSQKVGDYFKPLKYRNIGPFRGGRSVTATGVVGDPLTYYMGTTGGGLWKTSDAGQRWENISDGFFEMGSVGAVAVSASNPNIVYCGMGEHAPRGVMTSYGDGVYKSTDAGKTWKKIGLEATQHIARVVIHPTNPDIVYVAAQGALYGPNKHRGIYKSVDGGKTWKNTLFVNELTGCSELSMDANYPEIMYATMWHHQRKPNIVISGGEGSGVYKSIDGGETWFKIEKGLPEEKGKMAISVSPANSDKVYALIESDSNKDKGGLFVSNNGGDSWSMVSGDNRLTQRAWYYTEVFTDPNDENTVYVMSAPALRSIDGGKSWETLSGTHGDYHDLWVNPNNSNNMVIANDGGAAISFNFGKTWSTQDIMPTAQFYRISVDNLFPYNIYAGQQDNTSVKIASLSLGRSGITEQDWTYAAGGESAFLAFDPNNPRYVLGGSYLGTIEALDMESKASTQIMAAPIQYLGREARNMKYLYNWNAPIIRSQHEPNTFYHCAQLVLRTRDMGVTWEEMSPDLTRNMDDKQGNGGGPYTNEAVGAENYGTIAYMIESPHEKGVFWTGSDDGFVQLTRDNGITWQNVTPKGLKECLVNAIEVSPHDPATAYVATTRYKFNDYTPAIYKTTDYGKSWTNISTGIPYGAFTRVVREDEVRKGLLYAGTEKGMYISWNDGKSWEPLQLNLPKTPITDLKVHQGSLIVATSGRAFWILDDLTVLQQHQSSKNGLKLLQPSDALNGSWRSPMSRNTTKFKGTDAYDGVNPANGMVIYYELPKLADSTHISLDILDSQNRLVRTFTSKKDKDAITYNGGGPSVDPLLDKNEGLNRFVWNMQYPSLPGIPGVYIEAGFRGHKASPGKYTLKLKMGDEVVSTAGNIIEMPTYETKEGQYKEYDEIMTEMERKLTVMHNKLNALYKTQQQLKAVIKGLKNETLKTEGQKLLDALDTWDKKMVQRKSKAYDDVENFPNKFTAEYLFLIDATNSSIPKVNQASKDRKVELDAQWNVLEKEAEMFLKTSIPEFNKKLWEEGIGALQIEE</sequence>
<dbReference type="SUPFAM" id="SSF50939">
    <property type="entry name" value="Sialidases"/>
    <property type="match status" value="2"/>
</dbReference>
<keyword evidence="1" id="KW-0175">Coiled coil</keyword>
<evidence type="ECO:0000256" key="1">
    <source>
        <dbReference type="SAM" id="Coils"/>
    </source>
</evidence>
<dbReference type="GO" id="GO:0010411">
    <property type="term" value="P:xyloglucan metabolic process"/>
    <property type="evidence" value="ECO:0007669"/>
    <property type="project" value="TreeGrafter"/>
</dbReference>
<accession>A0A6I2MKD7</accession>
<dbReference type="Proteomes" id="UP000443153">
    <property type="component" value="Unassembled WGS sequence"/>
</dbReference>
<keyword evidence="2" id="KW-0378">Hydrolase</keyword>
<keyword evidence="3" id="KW-1185">Reference proteome</keyword>
<name>A0A6I2MKD7_9FLAO</name>
<evidence type="ECO:0000313" key="3">
    <source>
        <dbReference type="Proteomes" id="UP000443153"/>
    </source>
</evidence>
<reference evidence="2 3" key="1">
    <citation type="submission" date="2019-11" db="EMBL/GenBank/DDBJ databases">
        <title>Maribacter lutea sp. nov., a marine bacterium isolated from intertidal sand.</title>
        <authorList>
            <person name="Liu A."/>
        </authorList>
    </citation>
    <scope>NUCLEOTIDE SEQUENCE [LARGE SCALE GENOMIC DNA]</scope>
    <source>
        <strain evidence="2 3">RZ05</strain>
    </source>
</reference>
<gene>
    <name evidence="2" type="ORF">GJ691_08450</name>
</gene>
<dbReference type="InterPro" id="IPR015943">
    <property type="entry name" value="WD40/YVTN_repeat-like_dom_sf"/>
</dbReference>
<organism evidence="2 3">
    <name type="scientific">Maribacter luteus</name>
    <dbReference type="NCBI Taxonomy" id="2594478"/>
    <lineage>
        <taxon>Bacteria</taxon>
        <taxon>Pseudomonadati</taxon>
        <taxon>Bacteroidota</taxon>
        <taxon>Flavobacteriia</taxon>
        <taxon>Flavobacteriales</taxon>
        <taxon>Flavobacteriaceae</taxon>
        <taxon>Maribacter</taxon>
    </lineage>
</organism>
<dbReference type="PANTHER" id="PTHR43739">
    <property type="entry name" value="XYLOGLUCANASE (EUROFUNG)"/>
    <property type="match status" value="1"/>
</dbReference>
<proteinExistence type="predicted"/>
<dbReference type="CDD" id="cd15482">
    <property type="entry name" value="Sialidase_non-viral"/>
    <property type="match status" value="2"/>
</dbReference>